<reference evidence="1 2" key="1">
    <citation type="submission" date="2017-07" db="EMBL/GenBank/DDBJ databases">
        <authorList>
            <person name="Talla V."/>
            <person name="Backstrom N."/>
        </authorList>
    </citation>
    <scope>NUCLEOTIDE SEQUENCE [LARGE SCALE GENOMIC DNA]</scope>
</reference>
<evidence type="ECO:0008006" key="3">
    <source>
        <dbReference type="Google" id="ProtNLM"/>
    </source>
</evidence>
<dbReference type="AlphaFoldDB" id="A0A5E4QYT7"/>
<keyword evidence="2" id="KW-1185">Reference proteome</keyword>
<protein>
    <recommendedName>
        <fullName evidence="3">Endonuclease/exonuclease/phosphatase domain-containing protein</fullName>
    </recommendedName>
</protein>
<sequence>MLNSEYTIHAPDNPTLVHYCPNLSPSIPDILLSKNFHSPSNIKTIPALSSNHFPVFMNFETKLIRNPIQKFNYAKADWKNYRSFLNSATLLNSKIYDCPQEIDIAITNFQHLLLEARDRCVPLSILKPWNCCSLPRHIMRKIKIKNRLRKYAANETNPLVKKVLFHKIKELKIVINNAVKLNNDKRLVKSLRPTSFEIPTLKLDDGSLITNQQSQCDVLANAFLNNLLLTNDWQSDEQSAIERSIASLKD</sequence>
<proteinExistence type="predicted"/>
<dbReference type="EMBL" id="FZQP02006388">
    <property type="protein sequence ID" value="VVD02854.1"/>
    <property type="molecule type" value="Genomic_DNA"/>
</dbReference>
<dbReference type="Proteomes" id="UP000324832">
    <property type="component" value="Unassembled WGS sequence"/>
</dbReference>
<gene>
    <name evidence="1" type="ORF">LSINAPIS_LOCUS12979</name>
</gene>
<evidence type="ECO:0000313" key="2">
    <source>
        <dbReference type="Proteomes" id="UP000324832"/>
    </source>
</evidence>
<feature type="non-terminal residue" evidence="1">
    <location>
        <position position="250"/>
    </location>
</feature>
<accession>A0A5E4QYT7</accession>
<organism evidence="1 2">
    <name type="scientific">Leptidea sinapis</name>
    <dbReference type="NCBI Taxonomy" id="189913"/>
    <lineage>
        <taxon>Eukaryota</taxon>
        <taxon>Metazoa</taxon>
        <taxon>Ecdysozoa</taxon>
        <taxon>Arthropoda</taxon>
        <taxon>Hexapoda</taxon>
        <taxon>Insecta</taxon>
        <taxon>Pterygota</taxon>
        <taxon>Neoptera</taxon>
        <taxon>Endopterygota</taxon>
        <taxon>Lepidoptera</taxon>
        <taxon>Glossata</taxon>
        <taxon>Ditrysia</taxon>
        <taxon>Papilionoidea</taxon>
        <taxon>Pieridae</taxon>
        <taxon>Dismorphiinae</taxon>
        <taxon>Leptidea</taxon>
    </lineage>
</organism>
<name>A0A5E4QYT7_9NEOP</name>
<evidence type="ECO:0000313" key="1">
    <source>
        <dbReference type="EMBL" id="VVD02854.1"/>
    </source>
</evidence>